<comment type="caution">
    <text evidence="8">The sequence shown here is derived from an EMBL/GenBank/DDBJ whole genome shotgun (WGS) entry which is preliminary data.</text>
</comment>
<dbReference type="Proteomes" id="UP001222027">
    <property type="component" value="Unassembled WGS sequence"/>
</dbReference>
<dbReference type="PANTHER" id="PTHR31568:SF21">
    <property type="entry name" value="CYSTM DOMAIN-CONTAINING PROTEIN"/>
    <property type="match status" value="1"/>
</dbReference>
<feature type="compositionally biased region" description="Pro residues" evidence="6">
    <location>
        <begin position="135"/>
        <end position="162"/>
    </location>
</feature>
<dbReference type="AlphaFoldDB" id="A0AAV8RI87"/>
<evidence type="ECO:0000313" key="9">
    <source>
        <dbReference type="Proteomes" id="UP001222027"/>
    </source>
</evidence>
<feature type="compositionally biased region" description="Basic and acidic residues" evidence="6">
    <location>
        <begin position="21"/>
        <end position="30"/>
    </location>
</feature>
<keyword evidence="5" id="KW-0472">Membrane</keyword>
<evidence type="ECO:0000256" key="4">
    <source>
        <dbReference type="ARBA" id="ARBA00022989"/>
    </source>
</evidence>
<evidence type="ECO:0000259" key="7">
    <source>
        <dbReference type="Pfam" id="PF12734"/>
    </source>
</evidence>
<evidence type="ECO:0000256" key="3">
    <source>
        <dbReference type="ARBA" id="ARBA00022692"/>
    </source>
</evidence>
<feature type="compositionally biased region" description="Basic residues" evidence="6">
    <location>
        <begin position="11"/>
        <end position="20"/>
    </location>
</feature>
<keyword evidence="4" id="KW-1133">Transmembrane helix</keyword>
<feature type="region of interest" description="Disordered" evidence="6">
    <location>
        <begin position="1"/>
        <end position="166"/>
    </location>
</feature>
<sequence>MESKTLNIKNQSRKRGKVRKGPLESGDRRPLTTGRAHKRGGEALNQALETAAGDEKLQRSLVCPSVAGCSRQASRRSGKVEKGLRSIYPRLGHGPKDPTAGNKEGRMSYYNQQQPPVGVPPPQGYPAEGYAKDAYPPPGYPPAAYPQQGYPPPYAQPPPPPQQQQGPSFLEGCLAALCCCCLLDACF</sequence>
<dbReference type="PANTHER" id="PTHR31568">
    <property type="entry name" value="RCG49325, ISOFORM CRA_A"/>
    <property type="match status" value="1"/>
</dbReference>
<comment type="subcellular location">
    <subcellularLocation>
        <location evidence="1">Membrane</location>
        <topology evidence="1">Single-pass membrane protein</topology>
    </subcellularLocation>
</comment>
<evidence type="ECO:0000256" key="1">
    <source>
        <dbReference type="ARBA" id="ARBA00004167"/>
    </source>
</evidence>
<dbReference type="Pfam" id="PF12734">
    <property type="entry name" value="CYSTM"/>
    <property type="match status" value="1"/>
</dbReference>
<dbReference type="InterPro" id="IPR028144">
    <property type="entry name" value="CYSTM_dom"/>
</dbReference>
<evidence type="ECO:0000313" key="8">
    <source>
        <dbReference type="EMBL" id="KAJ8498452.1"/>
    </source>
</evidence>
<dbReference type="GO" id="GO:0005886">
    <property type="term" value="C:plasma membrane"/>
    <property type="evidence" value="ECO:0007669"/>
    <property type="project" value="InterPro"/>
</dbReference>
<evidence type="ECO:0000256" key="2">
    <source>
        <dbReference type="ARBA" id="ARBA00009444"/>
    </source>
</evidence>
<reference evidence="8 9" key="1">
    <citation type="submission" date="2022-12" db="EMBL/GenBank/DDBJ databases">
        <title>Chromosome-scale assembly of the Ensete ventricosum genome.</title>
        <authorList>
            <person name="Dussert Y."/>
            <person name="Stocks J."/>
            <person name="Wendawek A."/>
            <person name="Woldeyes F."/>
            <person name="Nichols R.A."/>
            <person name="Borrell J.S."/>
        </authorList>
    </citation>
    <scope>NUCLEOTIDE SEQUENCE [LARGE SCALE GENOMIC DNA]</scope>
    <source>
        <strain evidence="9">cv. Maze</strain>
        <tissue evidence="8">Seeds</tissue>
    </source>
</reference>
<protein>
    <recommendedName>
        <fullName evidence="7">Cysteine-rich transmembrane domain-containing protein</fullName>
    </recommendedName>
</protein>
<keyword evidence="9" id="KW-1185">Reference proteome</keyword>
<dbReference type="EMBL" id="JAQQAF010000003">
    <property type="protein sequence ID" value="KAJ8498452.1"/>
    <property type="molecule type" value="Genomic_DNA"/>
</dbReference>
<feature type="compositionally biased region" description="Polar residues" evidence="6">
    <location>
        <begin position="1"/>
        <end position="10"/>
    </location>
</feature>
<proteinExistence type="inferred from homology"/>
<organism evidence="8 9">
    <name type="scientific">Ensete ventricosum</name>
    <name type="common">Abyssinian banana</name>
    <name type="synonym">Musa ensete</name>
    <dbReference type="NCBI Taxonomy" id="4639"/>
    <lineage>
        <taxon>Eukaryota</taxon>
        <taxon>Viridiplantae</taxon>
        <taxon>Streptophyta</taxon>
        <taxon>Embryophyta</taxon>
        <taxon>Tracheophyta</taxon>
        <taxon>Spermatophyta</taxon>
        <taxon>Magnoliopsida</taxon>
        <taxon>Liliopsida</taxon>
        <taxon>Zingiberales</taxon>
        <taxon>Musaceae</taxon>
        <taxon>Ensete</taxon>
    </lineage>
</organism>
<feature type="domain" description="Cysteine-rich transmembrane" evidence="7">
    <location>
        <begin position="149"/>
        <end position="187"/>
    </location>
</feature>
<name>A0AAV8RI87_ENSVE</name>
<accession>A0AAV8RI87</accession>
<comment type="similarity">
    <text evidence="2">Belongs to the CYSTM1 family.</text>
</comment>
<keyword evidence="3" id="KW-0812">Transmembrane</keyword>
<evidence type="ECO:0000256" key="5">
    <source>
        <dbReference type="ARBA" id="ARBA00023136"/>
    </source>
</evidence>
<evidence type="ECO:0000256" key="6">
    <source>
        <dbReference type="SAM" id="MobiDB-lite"/>
    </source>
</evidence>
<gene>
    <name evidence="8" type="ORF">OPV22_009004</name>
</gene>
<dbReference type="InterPro" id="IPR044850">
    <property type="entry name" value="WIH1-like"/>
</dbReference>